<dbReference type="AlphaFoldDB" id="A0A5J9WIQ4"/>
<dbReference type="InterPro" id="IPR004146">
    <property type="entry name" value="DC1"/>
</dbReference>
<reference evidence="6 7" key="1">
    <citation type="journal article" date="2019" name="Sci. Rep.">
        <title>A high-quality genome of Eragrostis curvula grass provides insights into Poaceae evolution and supports new strategies to enhance forage quality.</title>
        <authorList>
            <person name="Carballo J."/>
            <person name="Santos B.A.C.M."/>
            <person name="Zappacosta D."/>
            <person name="Garbus I."/>
            <person name="Selva J.P."/>
            <person name="Gallo C.A."/>
            <person name="Diaz A."/>
            <person name="Albertini E."/>
            <person name="Caccamo M."/>
            <person name="Echenique V."/>
        </authorList>
    </citation>
    <scope>NUCLEOTIDE SEQUENCE [LARGE SCALE GENOMIC DNA]</scope>
    <source>
        <strain evidence="7">cv. Victoria</strain>
        <tissue evidence="6">Leaf</tissue>
    </source>
</reference>
<dbReference type="Gene3D" id="3.30.60.90">
    <property type="match status" value="1"/>
</dbReference>
<evidence type="ECO:0000313" key="7">
    <source>
        <dbReference type="Proteomes" id="UP000324897"/>
    </source>
</evidence>
<keyword evidence="1" id="KW-0479">Metal-binding</keyword>
<dbReference type="Gramene" id="TVU47747">
    <property type="protein sequence ID" value="TVU47747"/>
    <property type="gene ID" value="EJB05_07356"/>
</dbReference>
<dbReference type="Pfam" id="PF03107">
    <property type="entry name" value="C1_2"/>
    <property type="match status" value="1"/>
</dbReference>
<dbReference type="PANTHER" id="PTHR46477">
    <property type="entry name" value="CYSTEINE/HISTIDINE-RICH C1 DOMAIN FAMILY PROTEIN"/>
    <property type="match status" value="1"/>
</dbReference>
<keyword evidence="7" id="KW-1185">Reference proteome</keyword>
<organism evidence="6 7">
    <name type="scientific">Eragrostis curvula</name>
    <name type="common">weeping love grass</name>
    <dbReference type="NCBI Taxonomy" id="38414"/>
    <lineage>
        <taxon>Eukaryota</taxon>
        <taxon>Viridiplantae</taxon>
        <taxon>Streptophyta</taxon>
        <taxon>Embryophyta</taxon>
        <taxon>Tracheophyta</taxon>
        <taxon>Spermatophyta</taxon>
        <taxon>Magnoliopsida</taxon>
        <taxon>Liliopsida</taxon>
        <taxon>Poales</taxon>
        <taxon>Poaceae</taxon>
        <taxon>PACMAD clade</taxon>
        <taxon>Chloridoideae</taxon>
        <taxon>Eragrostideae</taxon>
        <taxon>Eragrostidinae</taxon>
        <taxon>Eragrostis</taxon>
    </lineage>
</organism>
<proteinExistence type="predicted"/>
<dbReference type="GO" id="GO:0008270">
    <property type="term" value="F:zinc ion binding"/>
    <property type="evidence" value="ECO:0007669"/>
    <property type="project" value="UniProtKB-KW"/>
</dbReference>
<name>A0A5J9WIQ4_9POAL</name>
<keyword evidence="3" id="KW-0863">Zinc-finger</keyword>
<evidence type="ECO:0000256" key="3">
    <source>
        <dbReference type="ARBA" id="ARBA00022771"/>
    </source>
</evidence>
<feature type="domain" description="DC1" evidence="5">
    <location>
        <begin position="15"/>
        <end position="63"/>
    </location>
</feature>
<dbReference type="InterPro" id="IPR043145">
    <property type="entry name" value="Znf_ZZ_sf"/>
</dbReference>
<evidence type="ECO:0000256" key="4">
    <source>
        <dbReference type="ARBA" id="ARBA00022833"/>
    </source>
</evidence>
<keyword evidence="4" id="KW-0862">Zinc</keyword>
<dbReference type="PANTHER" id="PTHR46477:SF21">
    <property type="entry name" value="CYSTEINE_HISTIDINE-RICH C1 DOMAIN FAMILY PROTEIN"/>
    <property type="match status" value="1"/>
</dbReference>
<dbReference type="InterPro" id="IPR046349">
    <property type="entry name" value="C1-like_sf"/>
</dbReference>
<evidence type="ECO:0000256" key="2">
    <source>
        <dbReference type="ARBA" id="ARBA00022737"/>
    </source>
</evidence>
<feature type="non-terminal residue" evidence="6">
    <location>
        <position position="1"/>
    </location>
</feature>
<evidence type="ECO:0000256" key="1">
    <source>
        <dbReference type="ARBA" id="ARBA00022723"/>
    </source>
</evidence>
<evidence type="ECO:0000313" key="6">
    <source>
        <dbReference type="EMBL" id="TVU47747.1"/>
    </source>
</evidence>
<sequence>MKMHEDPPAEISHSAHPAHKLKLVNTTTDGPPFRCDGCKEPGSGKWRRYRCNDCEFDLHIDCALHESTLKHPLFGDLEFEFIRHAPAPSVDAKFCIACGSITPGFVYHCSGKDIDLHPCCAALKMESFLQDGHVLQLCKEAKQSCVICGEKARPPSSSSHKKFWASFRKEKLWAYRWHYDGNEGYLHVACMKKVAVHNWERAYEGSAAGAIVEESLPIMKGMLRWRPAKNTESTQSSIIGLEQAAADIAQAVSDVATSQ</sequence>
<evidence type="ECO:0000259" key="5">
    <source>
        <dbReference type="Pfam" id="PF03107"/>
    </source>
</evidence>
<protein>
    <recommendedName>
        <fullName evidence="5">DC1 domain-containing protein</fullName>
    </recommendedName>
</protein>
<comment type="caution">
    <text evidence="6">The sequence shown here is derived from an EMBL/GenBank/DDBJ whole genome shotgun (WGS) entry which is preliminary data.</text>
</comment>
<gene>
    <name evidence="6" type="ORF">EJB05_07356</name>
</gene>
<dbReference type="Proteomes" id="UP000324897">
    <property type="component" value="Chromosome 5"/>
</dbReference>
<keyword evidence="2" id="KW-0677">Repeat</keyword>
<dbReference type="SUPFAM" id="SSF57889">
    <property type="entry name" value="Cysteine-rich domain"/>
    <property type="match status" value="2"/>
</dbReference>
<dbReference type="OrthoDB" id="609232at2759"/>
<dbReference type="EMBL" id="RWGY01000004">
    <property type="protein sequence ID" value="TVU47747.1"/>
    <property type="molecule type" value="Genomic_DNA"/>
</dbReference>
<accession>A0A5J9WIQ4</accession>